<dbReference type="EMBL" id="JAKUML010000009">
    <property type="protein sequence ID" value="MCJ8146696.1"/>
    <property type="molecule type" value="Genomic_DNA"/>
</dbReference>
<evidence type="ECO:0000256" key="1">
    <source>
        <dbReference type="SAM" id="SignalP"/>
    </source>
</evidence>
<feature type="chain" id="PRO_5040725786" description="DUF6160 domain-containing protein" evidence="1">
    <location>
        <begin position="31"/>
        <end position="800"/>
    </location>
</feature>
<feature type="signal peptide" evidence="1">
    <location>
        <begin position="1"/>
        <end position="30"/>
    </location>
</feature>
<organism evidence="3 4">
    <name type="scientific">Acinetobacter sedimenti</name>
    <dbReference type="NCBI Taxonomy" id="2919922"/>
    <lineage>
        <taxon>Bacteria</taxon>
        <taxon>Pseudomonadati</taxon>
        <taxon>Pseudomonadota</taxon>
        <taxon>Gammaproteobacteria</taxon>
        <taxon>Moraxellales</taxon>
        <taxon>Moraxellaceae</taxon>
        <taxon>Acinetobacter</taxon>
    </lineage>
</organism>
<proteinExistence type="predicted"/>
<keyword evidence="1" id="KW-0732">Signal</keyword>
<dbReference type="RefSeq" id="WP_241571447.1">
    <property type="nucleotide sequence ID" value="NZ_JAKUML010000009.1"/>
</dbReference>
<sequence length="800" mass="85224">MKIDHHKTKRTFAFTALVSCVMLAHQSAFALQALEDQDLRQVDGQDGIALQTEYSQIEIDQLYWEDQAGTAGNSEQSLRAVANDVKIQKNQSYQSGNYSLGATYEIDTGSDANDKAGIDLKITSQPATVSIGSFQLCAQTPTVSCNASLGNFAMQTGSPLQIALVTTDGLFNKDAQAQLKLGLQNINIYMGLATAVADEYNQLILKNTNFNFFGKGVAYIDDDKGFVLNTNVGSLSASKAQAPNETYGYVDFERVTDPDQTGATNGTYGGTSSGINLEFMTKTNAEVDPTTPVYSTADAKGLIRVGASGRIVNGAVQVRGVNANGLGAGDNVLGFASAATEASPTATGADATVMGSSGIGLRIRGEFTASGDGMLGGDDSKATTLEIGGAGTNTFGFEFGELKPLVVNSTDRAYFDSGNIYLNVANTKHLTLPENTILRTSRFGGTTNTYLTEANDYIQQIHNLSVNPYSLVLAIRGAEFQALSKRGRFTSSSGVSNGNAIGANAGKQNQWGLGLPFYNLNANMAMYSTEYTGDVFGLDNTTDTVTKTAVSNSERLGFSLAMSVEGRNNDGSKTTSILVIDGGDRDGNLANGITPNEYYFGLRNIDMLLSGSGSVGFEDGNFNMHLPNLLMVMAAEIAAGYLPGATNKTNGALIPVTNFSLPDDVLLGLKVKLLGDMNFALIPNNQISATNGNQLSIVGEYDLQQGTIQISDPIDGSMIGFDNMSGLIRFNNAIEVNKDNVGFNYTFDFNPYRQASDVFRVKDINFYPPLNATNNRGQRLGEMVMTGGRLGVEMNITPRN</sequence>
<evidence type="ECO:0000313" key="4">
    <source>
        <dbReference type="Proteomes" id="UP001139701"/>
    </source>
</evidence>
<gene>
    <name evidence="3" type="ORF">MKI79_07255</name>
</gene>
<evidence type="ECO:0000313" key="3">
    <source>
        <dbReference type="EMBL" id="MCJ8146696.1"/>
    </source>
</evidence>
<evidence type="ECO:0000259" key="2">
    <source>
        <dbReference type="Pfam" id="PF19657"/>
    </source>
</evidence>
<keyword evidence="4" id="KW-1185">Reference proteome</keyword>
<dbReference type="Pfam" id="PF19657">
    <property type="entry name" value="DUF6160"/>
    <property type="match status" value="1"/>
</dbReference>
<protein>
    <recommendedName>
        <fullName evidence="2">DUF6160 domain-containing protein</fullName>
    </recommendedName>
</protein>
<comment type="caution">
    <text evidence="3">The sequence shown here is derived from an EMBL/GenBank/DDBJ whole genome shotgun (WGS) entry which is preliminary data.</text>
</comment>
<dbReference type="Proteomes" id="UP001139701">
    <property type="component" value="Unassembled WGS sequence"/>
</dbReference>
<name>A0A9X1X2B0_9GAMM</name>
<accession>A0A9X1X2B0</accession>
<dbReference type="InterPro" id="IPR046158">
    <property type="entry name" value="DUF6160"/>
</dbReference>
<reference evidence="3" key="1">
    <citation type="submission" date="2022-02" db="EMBL/GenBank/DDBJ databases">
        <title>Acinetobacter A3.8 sp. nov., isolated from Sediment (Zhairuo Island).</title>
        <authorList>
            <person name="Zheng K."/>
        </authorList>
    </citation>
    <scope>NUCLEOTIDE SEQUENCE</scope>
    <source>
        <strain evidence="3">A3.8</strain>
    </source>
</reference>
<dbReference type="AlphaFoldDB" id="A0A9X1X2B0"/>
<feature type="domain" description="DUF6160" evidence="2">
    <location>
        <begin position="12"/>
        <end position="81"/>
    </location>
</feature>